<keyword evidence="3" id="KW-1185">Reference proteome</keyword>
<dbReference type="Proteomes" id="UP000445000">
    <property type="component" value="Unassembled WGS sequence"/>
</dbReference>
<keyword evidence="1" id="KW-0472">Membrane</keyword>
<sequence length="255" mass="28051">MLVLQSALFALGLFFGTLICLRAGWVVGRERLRDVDADSGLGAVDGAVFGLMGLLLAFTFTTAAARFDHRRDLVVEEVNAIGTAWLRLELLQSDARDDLRELMRRYVDARIASYAHTSDDAATNQAVQKSYEIQNELWTRLIAALQAETALPLVQSVVPAVNEMFDIAQTRILATRQHPPLAVYLMLGLLVLVSSLLAGFGMAKAASQSKLHVLAFAAIVSASIYLILDIEFPRLGFVRVDQFDRALVELRATMD</sequence>
<name>A0A829YAD7_9GAMM</name>
<protein>
    <recommendedName>
        <fullName evidence="4">DUF4239 domain-containing protein</fullName>
    </recommendedName>
</protein>
<feature type="transmembrane region" description="Helical" evidence="1">
    <location>
        <begin position="46"/>
        <end position="65"/>
    </location>
</feature>
<evidence type="ECO:0000313" key="2">
    <source>
        <dbReference type="EMBL" id="GFE79676.1"/>
    </source>
</evidence>
<keyword evidence="1" id="KW-0812">Transmembrane</keyword>
<feature type="transmembrane region" description="Helical" evidence="1">
    <location>
        <begin position="181"/>
        <end position="203"/>
    </location>
</feature>
<proteinExistence type="predicted"/>
<dbReference type="EMBL" id="BLJN01000002">
    <property type="protein sequence ID" value="GFE79676.1"/>
    <property type="molecule type" value="Genomic_DNA"/>
</dbReference>
<accession>A0A829YAD7</accession>
<evidence type="ECO:0000313" key="3">
    <source>
        <dbReference type="Proteomes" id="UP000445000"/>
    </source>
</evidence>
<dbReference type="AlphaFoldDB" id="A0A829YAD7"/>
<gene>
    <name evidence="2" type="ORF">GCM10011487_16760</name>
</gene>
<dbReference type="Pfam" id="PF14023">
    <property type="entry name" value="Bestrophin-like"/>
    <property type="match status" value="1"/>
</dbReference>
<evidence type="ECO:0000256" key="1">
    <source>
        <dbReference type="SAM" id="Phobius"/>
    </source>
</evidence>
<dbReference type="RefSeq" id="WP_161811448.1">
    <property type="nucleotide sequence ID" value="NZ_BLJN01000002.1"/>
</dbReference>
<organism evidence="2 3">
    <name type="scientific">Steroidobacter agaridevorans</name>
    <dbReference type="NCBI Taxonomy" id="2695856"/>
    <lineage>
        <taxon>Bacteria</taxon>
        <taxon>Pseudomonadati</taxon>
        <taxon>Pseudomonadota</taxon>
        <taxon>Gammaproteobacteria</taxon>
        <taxon>Steroidobacterales</taxon>
        <taxon>Steroidobacteraceae</taxon>
        <taxon>Steroidobacter</taxon>
    </lineage>
</organism>
<reference evidence="3" key="1">
    <citation type="submission" date="2020-01" db="EMBL/GenBank/DDBJ databases">
        <title>'Steroidobacter agaridevorans' sp. nov., agar-degrading bacteria isolated from rhizosphere soils.</title>
        <authorList>
            <person name="Ikenaga M."/>
            <person name="Kataoka M."/>
            <person name="Murouchi A."/>
            <person name="Katsuragi S."/>
            <person name="Sakai M."/>
        </authorList>
    </citation>
    <scope>NUCLEOTIDE SEQUENCE [LARGE SCALE GENOMIC DNA]</scope>
    <source>
        <strain evidence="3">YU21-B</strain>
    </source>
</reference>
<comment type="caution">
    <text evidence="2">The sequence shown here is derived from an EMBL/GenBank/DDBJ whole genome shotgun (WGS) entry which is preliminary data.</text>
</comment>
<keyword evidence="1" id="KW-1133">Transmembrane helix</keyword>
<evidence type="ECO:0008006" key="4">
    <source>
        <dbReference type="Google" id="ProtNLM"/>
    </source>
</evidence>
<feature type="transmembrane region" description="Helical" evidence="1">
    <location>
        <begin position="209"/>
        <end position="228"/>
    </location>
</feature>
<dbReference type="InterPro" id="IPR025333">
    <property type="entry name" value="DUF4239"/>
</dbReference>